<name>A0A833VYS7_PHYIN</name>
<evidence type="ECO:0000313" key="3">
    <source>
        <dbReference type="Proteomes" id="UP000602510"/>
    </source>
</evidence>
<gene>
    <name evidence="2" type="ORF">GN244_ATG13488</name>
</gene>
<accession>A0A833VYS7</accession>
<comment type="caution">
    <text evidence="2">The sequence shown here is derived from an EMBL/GenBank/DDBJ whole genome shotgun (WGS) entry which is preliminary data.</text>
</comment>
<sequence>MLLFKADDTQKHKSRVDKDGVRHTAPELDDTGDFLKEVYSPTNHAVFQAAFKNFNESTPRLLSAKFHVEDADDDEATFSIYDRGVHSNYREKGEDGGIHVRWKGYECWANNHEVPSNRWVHLKVTFDCR</sequence>
<dbReference type="Proteomes" id="UP000602510">
    <property type="component" value="Unassembled WGS sequence"/>
</dbReference>
<organism evidence="2 3">
    <name type="scientific">Phytophthora infestans</name>
    <name type="common">Potato late blight agent</name>
    <name type="synonym">Botrytis infestans</name>
    <dbReference type="NCBI Taxonomy" id="4787"/>
    <lineage>
        <taxon>Eukaryota</taxon>
        <taxon>Sar</taxon>
        <taxon>Stramenopiles</taxon>
        <taxon>Oomycota</taxon>
        <taxon>Peronosporomycetes</taxon>
        <taxon>Peronosporales</taxon>
        <taxon>Peronosporaceae</taxon>
        <taxon>Phytophthora</taxon>
    </lineage>
</organism>
<proteinExistence type="predicted"/>
<dbReference type="EMBL" id="WSZM01000362">
    <property type="protein sequence ID" value="KAF4034519.1"/>
    <property type="molecule type" value="Genomic_DNA"/>
</dbReference>
<keyword evidence="3" id="KW-1185">Reference proteome</keyword>
<protein>
    <submittedName>
        <fullName evidence="2">Uncharacterized protein</fullName>
    </submittedName>
</protein>
<dbReference type="AlphaFoldDB" id="A0A833VYS7"/>
<evidence type="ECO:0000313" key="2">
    <source>
        <dbReference type="EMBL" id="KAF4034519.1"/>
    </source>
</evidence>
<evidence type="ECO:0000256" key="1">
    <source>
        <dbReference type="SAM" id="MobiDB-lite"/>
    </source>
</evidence>
<reference evidence="2" key="1">
    <citation type="submission" date="2020-04" db="EMBL/GenBank/DDBJ databases">
        <title>Hybrid Assembly of Korean Phytophthora infestans isolates.</title>
        <authorList>
            <person name="Prokchorchik M."/>
            <person name="Lee Y."/>
            <person name="Seo J."/>
            <person name="Cho J.-H."/>
            <person name="Park Y.-E."/>
            <person name="Jang D.-C."/>
            <person name="Im J.-S."/>
            <person name="Choi J.-G."/>
            <person name="Park H.-J."/>
            <person name="Lee G.-B."/>
            <person name="Lee Y.-G."/>
            <person name="Hong S.-Y."/>
            <person name="Cho K."/>
            <person name="Sohn K.H."/>
        </authorList>
    </citation>
    <scope>NUCLEOTIDE SEQUENCE</scope>
    <source>
        <strain evidence="2">KR_1_A1</strain>
    </source>
</reference>
<feature type="region of interest" description="Disordered" evidence="1">
    <location>
        <begin position="1"/>
        <end position="24"/>
    </location>
</feature>